<evidence type="ECO:0000256" key="2">
    <source>
        <dbReference type="SAM" id="Phobius"/>
    </source>
</evidence>
<protein>
    <submittedName>
        <fullName evidence="3">Uncharacterized protein</fullName>
    </submittedName>
</protein>
<feature type="region of interest" description="Disordered" evidence="1">
    <location>
        <begin position="1"/>
        <end position="91"/>
    </location>
</feature>
<accession>A0A6A6XWK9</accession>
<feature type="compositionally biased region" description="Basic and acidic residues" evidence="1">
    <location>
        <begin position="38"/>
        <end position="62"/>
    </location>
</feature>
<reference evidence="3" key="1">
    <citation type="journal article" date="2020" name="Stud. Mycol.">
        <title>101 Dothideomycetes genomes: a test case for predicting lifestyles and emergence of pathogens.</title>
        <authorList>
            <person name="Haridas S."/>
            <person name="Albert R."/>
            <person name="Binder M."/>
            <person name="Bloem J."/>
            <person name="Labutti K."/>
            <person name="Salamov A."/>
            <person name="Andreopoulos B."/>
            <person name="Baker S."/>
            <person name="Barry K."/>
            <person name="Bills G."/>
            <person name="Bluhm B."/>
            <person name="Cannon C."/>
            <person name="Castanera R."/>
            <person name="Culley D."/>
            <person name="Daum C."/>
            <person name="Ezra D."/>
            <person name="Gonzalez J."/>
            <person name="Henrissat B."/>
            <person name="Kuo A."/>
            <person name="Liang C."/>
            <person name="Lipzen A."/>
            <person name="Lutzoni F."/>
            <person name="Magnuson J."/>
            <person name="Mondo S."/>
            <person name="Nolan M."/>
            <person name="Ohm R."/>
            <person name="Pangilinan J."/>
            <person name="Park H.-J."/>
            <person name="Ramirez L."/>
            <person name="Alfaro M."/>
            <person name="Sun H."/>
            <person name="Tritt A."/>
            <person name="Yoshinaga Y."/>
            <person name="Zwiers L.-H."/>
            <person name="Turgeon B."/>
            <person name="Goodwin S."/>
            <person name="Spatafora J."/>
            <person name="Crous P."/>
            <person name="Grigoriev I."/>
        </authorList>
    </citation>
    <scope>NUCLEOTIDE SEQUENCE</scope>
    <source>
        <strain evidence="3">CBS 109.77</strain>
    </source>
</reference>
<dbReference type="EMBL" id="MU001743">
    <property type="protein sequence ID" value="KAF2800759.1"/>
    <property type="molecule type" value="Genomic_DNA"/>
</dbReference>
<keyword evidence="4" id="KW-1185">Reference proteome</keyword>
<dbReference type="OrthoDB" id="3801538at2759"/>
<keyword evidence="2" id="KW-1133">Transmembrane helix</keyword>
<dbReference type="Proteomes" id="UP000799757">
    <property type="component" value="Unassembled WGS sequence"/>
</dbReference>
<proteinExistence type="predicted"/>
<keyword evidence="2" id="KW-0812">Transmembrane</keyword>
<keyword evidence="2" id="KW-0472">Membrane</keyword>
<organism evidence="3 4">
    <name type="scientific">Melanomma pulvis-pyrius CBS 109.77</name>
    <dbReference type="NCBI Taxonomy" id="1314802"/>
    <lineage>
        <taxon>Eukaryota</taxon>
        <taxon>Fungi</taxon>
        <taxon>Dikarya</taxon>
        <taxon>Ascomycota</taxon>
        <taxon>Pezizomycotina</taxon>
        <taxon>Dothideomycetes</taxon>
        <taxon>Pleosporomycetidae</taxon>
        <taxon>Pleosporales</taxon>
        <taxon>Melanommataceae</taxon>
        <taxon>Melanomma</taxon>
    </lineage>
</organism>
<name>A0A6A6XWK9_9PLEO</name>
<evidence type="ECO:0000313" key="3">
    <source>
        <dbReference type="EMBL" id="KAF2800759.1"/>
    </source>
</evidence>
<evidence type="ECO:0000313" key="4">
    <source>
        <dbReference type="Proteomes" id="UP000799757"/>
    </source>
</evidence>
<gene>
    <name evidence="3" type="ORF">K505DRAFT_320287</name>
</gene>
<feature type="transmembrane region" description="Helical" evidence="2">
    <location>
        <begin position="113"/>
        <end position="136"/>
    </location>
</feature>
<sequence length="221" mass="24373">MEPPNRKPSFDITESHHDHNYAIRPPSPAPTYHSTFGPDKDHASNITNDEKLNKSSVSEKHTPFQPPLSEPFDTTHPHYATPSHPPHPFCHSPPLPVHDTRRSWISHLNIATLLPWILFSIFFLATLWFTSIALGVRIFSTLHPSSTTNPTSPPPFINIIINGQDQINTPTTVAPIPTSTTTRALVPGNGVDPDLGTNTITSNVSKRSQTSSFVTVTRSRG</sequence>
<dbReference type="AlphaFoldDB" id="A0A6A6XWK9"/>
<evidence type="ECO:0000256" key="1">
    <source>
        <dbReference type="SAM" id="MobiDB-lite"/>
    </source>
</evidence>
<feature type="compositionally biased region" description="Basic and acidic residues" evidence="1">
    <location>
        <begin position="1"/>
        <end position="21"/>
    </location>
</feature>